<proteinExistence type="predicted"/>
<comment type="caution">
    <text evidence="1">The sequence shown here is derived from an EMBL/GenBank/DDBJ whole genome shotgun (WGS) entry which is preliminary data.</text>
</comment>
<organism evidence="1 2">
    <name type="scientific">Acidovorax facilis</name>
    <dbReference type="NCBI Taxonomy" id="12917"/>
    <lineage>
        <taxon>Bacteria</taxon>
        <taxon>Pseudomonadati</taxon>
        <taxon>Pseudomonadota</taxon>
        <taxon>Betaproteobacteria</taxon>
        <taxon>Burkholderiales</taxon>
        <taxon>Comamonadaceae</taxon>
        <taxon>Acidovorax</taxon>
    </lineage>
</organism>
<gene>
    <name evidence="1" type="ORF">ACFOW3_13795</name>
</gene>
<dbReference type="RefSeq" id="WP_055396520.1">
    <property type="nucleotide sequence ID" value="NZ_JAMXAX010000009.1"/>
</dbReference>
<dbReference type="Proteomes" id="UP001595693">
    <property type="component" value="Unassembled WGS sequence"/>
</dbReference>
<dbReference type="EMBL" id="JBHSAJ010000037">
    <property type="protein sequence ID" value="MFC3935690.1"/>
    <property type="molecule type" value="Genomic_DNA"/>
</dbReference>
<evidence type="ECO:0000313" key="2">
    <source>
        <dbReference type="Proteomes" id="UP001595693"/>
    </source>
</evidence>
<name>A0ABV8DBF3_9BURK</name>
<sequence>MTPEQKLMHMVLINHASFDDVYTVPEDLSAENIERYYNEADDADGGYALQDARSEIRCSGIETNIRPPSSSHYEAKSVAAQYIDGSWVGWTYWYGGGKHGEPEAIDWMDEAYDLNCEEKQVTVTQRTFTRPPTTA</sequence>
<accession>A0ABV8DBF3</accession>
<protein>
    <submittedName>
        <fullName evidence="1">Uncharacterized protein</fullName>
    </submittedName>
</protein>
<evidence type="ECO:0000313" key="1">
    <source>
        <dbReference type="EMBL" id="MFC3935690.1"/>
    </source>
</evidence>
<keyword evidence="2" id="KW-1185">Reference proteome</keyword>
<reference evidence="2" key="1">
    <citation type="journal article" date="2019" name="Int. J. Syst. Evol. Microbiol.">
        <title>The Global Catalogue of Microorganisms (GCM) 10K type strain sequencing project: providing services to taxonomists for standard genome sequencing and annotation.</title>
        <authorList>
            <consortium name="The Broad Institute Genomics Platform"/>
            <consortium name="The Broad Institute Genome Sequencing Center for Infectious Disease"/>
            <person name="Wu L."/>
            <person name="Ma J."/>
        </authorList>
    </citation>
    <scope>NUCLEOTIDE SEQUENCE [LARGE SCALE GENOMIC DNA]</scope>
    <source>
        <strain evidence="2">CCUG 2113</strain>
    </source>
</reference>